<dbReference type="InterPro" id="IPR029018">
    <property type="entry name" value="Hex-like_dom2"/>
</dbReference>
<dbReference type="SUPFAM" id="SSF55545">
    <property type="entry name" value="beta-N-acetylhexosaminidase-like domain"/>
    <property type="match status" value="1"/>
</dbReference>
<dbReference type="SUPFAM" id="SSF51445">
    <property type="entry name" value="(Trans)glycosidases"/>
    <property type="match status" value="1"/>
</dbReference>
<gene>
    <name evidence="10" type="ORF">GCM10009827_088050</name>
</gene>
<feature type="compositionally biased region" description="Low complexity" evidence="7">
    <location>
        <begin position="679"/>
        <end position="693"/>
    </location>
</feature>
<evidence type="ECO:0000256" key="5">
    <source>
        <dbReference type="ARBA" id="ARBA00022801"/>
    </source>
</evidence>
<dbReference type="SUPFAM" id="SSF49785">
    <property type="entry name" value="Galactose-binding domain-like"/>
    <property type="match status" value="2"/>
</dbReference>
<dbReference type="InterPro" id="IPR017853">
    <property type="entry name" value="GH"/>
</dbReference>
<reference evidence="10 11" key="1">
    <citation type="journal article" date="2019" name="Int. J. Syst. Evol. Microbiol.">
        <title>The Global Catalogue of Microorganisms (GCM) 10K type strain sequencing project: providing services to taxonomists for standard genome sequencing and annotation.</title>
        <authorList>
            <consortium name="The Broad Institute Genomics Platform"/>
            <consortium name="The Broad Institute Genome Sequencing Center for Infectious Disease"/>
            <person name="Wu L."/>
            <person name="Ma J."/>
        </authorList>
    </citation>
    <scope>NUCLEOTIDE SEQUENCE [LARGE SCALE GENOMIC DNA]</scope>
    <source>
        <strain evidence="10 11">JCM 15933</strain>
    </source>
</reference>
<feature type="region of interest" description="Disordered" evidence="7">
    <location>
        <begin position="679"/>
        <end position="699"/>
    </location>
</feature>
<evidence type="ECO:0000256" key="8">
    <source>
        <dbReference type="SAM" id="SignalP"/>
    </source>
</evidence>
<keyword evidence="11" id="KW-1185">Reference proteome</keyword>
<dbReference type="Pfam" id="PF00728">
    <property type="entry name" value="Glyco_hydro_20"/>
    <property type="match status" value="1"/>
</dbReference>
<dbReference type="InterPro" id="IPR015882">
    <property type="entry name" value="HEX_bac_N"/>
</dbReference>
<dbReference type="Pfam" id="PF02838">
    <property type="entry name" value="Glyco_hydro_20b"/>
    <property type="match status" value="1"/>
</dbReference>
<dbReference type="RefSeq" id="WP_344510044.1">
    <property type="nucleotide sequence ID" value="NZ_BAAAQD010000023.1"/>
</dbReference>
<dbReference type="Gene3D" id="2.60.120.260">
    <property type="entry name" value="Galactose-binding domain-like"/>
    <property type="match status" value="2"/>
</dbReference>
<evidence type="ECO:0000259" key="9">
    <source>
        <dbReference type="PROSITE" id="PS51175"/>
    </source>
</evidence>
<comment type="caution">
    <text evidence="10">The sequence shown here is derived from an EMBL/GenBank/DDBJ whole genome shotgun (WGS) entry which is preliminary data.</text>
</comment>
<dbReference type="Gene3D" id="3.30.379.10">
    <property type="entry name" value="Chitobiase/beta-hexosaminidase domain 2-like"/>
    <property type="match status" value="1"/>
</dbReference>
<evidence type="ECO:0000256" key="7">
    <source>
        <dbReference type="SAM" id="MobiDB-lite"/>
    </source>
</evidence>
<dbReference type="CDD" id="cd04084">
    <property type="entry name" value="CBM6_xylanase-like"/>
    <property type="match status" value="2"/>
</dbReference>
<evidence type="ECO:0000256" key="3">
    <source>
        <dbReference type="ARBA" id="ARBA00012663"/>
    </source>
</evidence>
<dbReference type="PROSITE" id="PS51175">
    <property type="entry name" value="CBM6"/>
    <property type="match status" value="2"/>
</dbReference>
<dbReference type="Gene3D" id="3.20.20.80">
    <property type="entry name" value="Glycosidases"/>
    <property type="match status" value="1"/>
</dbReference>
<name>A0ABN2C988_9ACTN</name>
<evidence type="ECO:0000256" key="2">
    <source>
        <dbReference type="ARBA" id="ARBA00006285"/>
    </source>
</evidence>
<organism evidence="10 11">
    <name type="scientific">Dactylosporangium maewongense</name>
    <dbReference type="NCBI Taxonomy" id="634393"/>
    <lineage>
        <taxon>Bacteria</taxon>
        <taxon>Bacillati</taxon>
        <taxon>Actinomycetota</taxon>
        <taxon>Actinomycetes</taxon>
        <taxon>Micromonosporales</taxon>
        <taxon>Micromonosporaceae</taxon>
        <taxon>Dactylosporangium</taxon>
    </lineage>
</organism>
<dbReference type="EMBL" id="BAAAQD010000023">
    <property type="protein sequence ID" value="GAA1553682.1"/>
    <property type="molecule type" value="Genomic_DNA"/>
</dbReference>
<dbReference type="CDD" id="cd06568">
    <property type="entry name" value="GH20_SpHex_like"/>
    <property type="match status" value="1"/>
</dbReference>
<dbReference type="InterPro" id="IPR025705">
    <property type="entry name" value="Beta_hexosaminidase_sua/sub"/>
</dbReference>
<dbReference type="PROSITE" id="PS51318">
    <property type="entry name" value="TAT"/>
    <property type="match status" value="1"/>
</dbReference>
<keyword evidence="4 8" id="KW-0732">Signal</keyword>
<comment type="similarity">
    <text evidence="2">Belongs to the glycosyl hydrolase 20 family.</text>
</comment>
<dbReference type="EC" id="3.2.1.52" evidence="3"/>
<dbReference type="SMART" id="SM00606">
    <property type="entry name" value="CBD_IV"/>
    <property type="match status" value="2"/>
</dbReference>
<dbReference type="Proteomes" id="UP001501470">
    <property type="component" value="Unassembled WGS sequence"/>
</dbReference>
<evidence type="ECO:0000313" key="11">
    <source>
        <dbReference type="Proteomes" id="UP001501470"/>
    </source>
</evidence>
<dbReference type="InterPro" id="IPR006584">
    <property type="entry name" value="Cellulose-bd_IV"/>
</dbReference>
<dbReference type="InterPro" id="IPR006311">
    <property type="entry name" value="TAT_signal"/>
</dbReference>
<keyword evidence="5" id="KW-0378">Hydrolase</keyword>
<proteinExistence type="inferred from homology"/>
<comment type="catalytic activity">
    <reaction evidence="1">
        <text>Hydrolysis of terminal non-reducing N-acetyl-D-hexosamine residues in N-acetyl-beta-D-hexosaminides.</text>
        <dbReference type="EC" id="3.2.1.52"/>
    </reaction>
</comment>
<accession>A0ABN2C988</accession>
<evidence type="ECO:0000256" key="6">
    <source>
        <dbReference type="ARBA" id="ARBA00023295"/>
    </source>
</evidence>
<evidence type="ECO:0000256" key="1">
    <source>
        <dbReference type="ARBA" id="ARBA00001231"/>
    </source>
</evidence>
<dbReference type="PANTHER" id="PTHR22600">
    <property type="entry name" value="BETA-HEXOSAMINIDASE"/>
    <property type="match status" value="1"/>
</dbReference>
<feature type="chain" id="PRO_5046572996" description="beta-N-acetylhexosaminidase" evidence="8">
    <location>
        <begin position="35"/>
        <end position="802"/>
    </location>
</feature>
<dbReference type="InterPro" id="IPR005084">
    <property type="entry name" value="CBM6"/>
</dbReference>
<dbReference type="PRINTS" id="PR00738">
    <property type="entry name" value="GLHYDRLASE20"/>
</dbReference>
<dbReference type="InterPro" id="IPR008979">
    <property type="entry name" value="Galactose-bd-like_sf"/>
</dbReference>
<dbReference type="PANTHER" id="PTHR22600:SF57">
    <property type="entry name" value="BETA-N-ACETYLHEXOSAMINIDASE"/>
    <property type="match status" value="1"/>
</dbReference>
<feature type="domain" description="CBM6" evidence="9">
    <location>
        <begin position="536"/>
        <end position="663"/>
    </location>
</feature>
<feature type="signal peptide" evidence="8">
    <location>
        <begin position="1"/>
        <end position="34"/>
    </location>
</feature>
<dbReference type="Pfam" id="PF03422">
    <property type="entry name" value="CBM_6"/>
    <property type="match status" value="2"/>
</dbReference>
<evidence type="ECO:0000256" key="4">
    <source>
        <dbReference type="ARBA" id="ARBA00022729"/>
    </source>
</evidence>
<evidence type="ECO:0000313" key="10">
    <source>
        <dbReference type="EMBL" id="GAA1553682.1"/>
    </source>
</evidence>
<dbReference type="InterPro" id="IPR015883">
    <property type="entry name" value="Glyco_hydro_20_cat"/>
</dbReference>
<keyword evidence="6" id="KW-0326">Glycosidase</keyword>
<protein>
    <recommendedName>
        <fullName evidence="3">beta-N-acetylhexosaminidase</fullName>
        <ecNumber evidence="3">3.2.1.52</ecNumber>
    </recommendedName>
</protein>
<sequence>MHRSPRSLLLASATAVVTVAAGAAWVLAGSPASAAVSLSDVVPAPVSAQPAAGVTYTLPSNAAIQTAAGATDVGDYLAGILRPSTGYALPVSTTTGTPASGIALLLSGADPSVGTEGYQLDVTAAVVTLRAQTTAGLFHGVQTLRQLLPATVEARTVQSGPWTVTGGRIVDFPRYGYRGAMLDVSRHFFAPDVVKRYIDEIAQYKINTLHLHLSDDQGWRIVIDAWPQLATVGGSTQVGGGAGGYYTKAQYSDLVSYAASRQITVVPEIDMPGHTNAALASYAQLNCNNTAPPLYTGTAVGFSSLCVSKEVTYTFVQQVLNELAALTPGPYLHIGGDEASSTPPADYTTFMNRIQPFVGTAGKTVMGWHQIGQATHTTNRVAQYWGTSTSDADLSAAVSKGDKILLSPANKAYLDMKYTNSTPLGQTWAGLIEVQTAYNWDPGAYLAGVPASAILGVEAPMWTETITNLAGIEFMAFPRLPALAELAWSPQSARNWDTFKVRLGAQGPRWTVQGINFYSSPQVPWGTQPTTRSAYTQIQAESYNAQSGTQTETTTDTGGGQNVGYVTPGDTLAYDLDFGAASPASVTTRLASGAGSGTIQYRLDSATGPVIASVPVTSTGGWQAWTSTTTNLTGTATGVHRLYLTFTGTAGTDFVNLNWLQFTAGAGLPNAYSVRQAEGFSSQSGTQTETTTDTGGGQNVGYVTPGDWLGYAGVDFGTPTAASVTTRLASGAGSGTIQYRLDSATGPIIASVPVTSTGGWQAWTSTTTNLTGTATGVHTVFVTFTGTAGADFVNLNWFQFNR</sequence>
<feature type="domain" description="CBM6" evidence="9">
    <location>
        <begin position="673"/>
        <end position="801"/>
    </location>
</feature>